<sequence>MAGRSGQHCGVGNGQRSAKRLMIFGMHPPVAAVIDAHRSLERVVAGLDDQQVAEASALPGWSRGHVLAHLTDNARMFARLAEHALRGELVAGYDGGMDERNAIIEATAGRSAAEHRAELAAHTAGLEAVWARADEVDWSRPVTFRNADIAATVFARWREAWIHMVDLDLGVGPGDWPEDLAAHAIDFLLGRLPAGTLVRAEDMRRQWAAGEGPPGTVVDGRVRDLAAWLSGRTPVVPPVATEELPPLGPWPPHPPQRLDRV</sequence>
<dbReference type="GO" id="GO:0046872">
    <property type="term" value="F:metal ion binding"/>
    <property type="evidence" value="ECO:0007669"/>
    <property type="project" value="InterPro"/>
</dbReference>
<name>D9WU21_9ACTN</name>
<evidence type="ECO:0000313" key="3">
    <source>
        <dbReference type="EMBL" id="EFL22269.1"/>
    </source>
</evidence>
<evidence type="ECO:0000313" key="4">
    <source>
        <dbReference type="Proteomes" id="UP000003963"/>
    </source>
</evidence>
<reference evidence="3 4" key="1">
    <citation type="submission" date="2009-02" db="EMBL/GenBank/DDBJ databases">
        <title>Annotation of Streptomyces hygroscopicus strain ATCC 53653.</title>
        <authorList>
            <consortium name="The Broad Institute Genome Sequencing Platform"/>
            <consortium name="Broad Institute Microbial Sequencing Center"/>
            <person name="Fischbach M."/>
            <person name="Godfrey P."/>
            <person name="Ward D."/>
            <person name="Young S."/>
            <person name="Zeng Q."/>
            <person name="Koehrsen M."/>
            <person name="Alvarado L."/>
            <person name="Berlin A.M."/>
            <person name="Bochicchio J."/>
            <person name="Borenstein D."/>
            <person name="Chapman S.B."/>
            <person name="Chen Z."/>
            <person name="Engels R."/>
            <person name="Freedman E."/>
            <person name="Gellesch M."/>
            <person name="Goldberg J."/>
            <person name="Griggs A."/>
            <person name="Gujja S."/>
            <person name="Heilman E.R."/>
            <person name="Heiman D.I."/>
            <person name="Hepburn T.A."/>
            <person name="Howarth C."/>
            <person name="Jen D."/>
            <person name="Larson L."/>
            <person name="Lewis B."/>
            <person name="Mehta T."/>
            <person name="Park D."/>
            <person name="Pearson M."/>
            <person name="Richards J."/>
            <person name="Roberts A."/>
            <person name="Saif S."/>
            <person name="Shea T.D."/>
            <person name="Shenoy N."/>
            <person name="Sisk P."/>
            <person name="Stolte C."/>
            <person name="Sykes S.N."/>
            <person name="Thomson T."/>
            <person name="Walk T."/>
            <person name="White J."/>
            <person name="Yandava C."/>
            <person name="Straight P."/>
            <person name="Clardy J."/>
            <person name="Hung D."/>
            <person name="Kolter R."/>
            <person name="Mekalanos J."/>
            <person name="Walker S."/>
            <person name="Walsh C.T."/>
            <person name="Wieland-Brown L.C."/>
            <person name="Haas B."/>
            <person name="Nusbaum C."/>
            <person name="Birren B."/>
        </authorList>
    </citation>
    <scope>NUCLEOTIDE SEQUENCE [LARGE SCALE GENOMIC DNA]</scope>
    <source>
        <strain evidence="3 4">ATCC 53653</strain>
    </source>
</reference>
<dbReference type="InterPro" id="IPR024344">
    <property type="entry name" value="MDMPI_metal-binding"/>
</dbReference>
<feature type="domain" description="Mycothiol-dependent maleylpyruvate isomerase metal-binding" evidence="2">
    <location>
        <begin position="35"/>
        <end position="167"/>
    </location>
</feature>
<dbReference type="Pfam" id="PF11716">
    <property type="entry name" value="MDMPI_N"/>
    <property type="match status" value="1"/>
</dbReference>
<dbReference type="EMBL" id="GG657754">
    <property type="protein sequence ID" value="EFL22269.1"/>
    <property type="molecule type" value="Genomic_DNA"/>
</dbReference>
<dbReference type="InterPro" id="IPR036527">
    <property type="entry name" value="SCP2_sterol-bd_dom_sf"/>
</dbReference>
<gene>
    <name evidence="3" type="ORF">SSOG_01981</name>
</gene>
<dbReference type="InterPro" id="IPR034660">
    <property type="entry name" value="DinB/YfiT-like"/>
</dbReference>
<evidence type="ECO:0000259" key="2">
    <source>
        <dbReference type="Pfam" id="PF11716"/>
    </source>
</evidence>
<dbReference type="SUPFAM" id="SSF55718">
    <property type="entry name" value="SCP-like"/>
    <property type="match status" value="1"/>
</dbReference>
<feature type="compositionally biased region" description="Pro residues" evidence="1">
    <location>
        <begin position="246"/>
        <end position="255"/>
    </location>
</feature>
<evidence type="ECO:0000256" key="1">
    <source>
        <dbReference type="SAM" id="MobiDB-lite"/>
    </source>
</evidence>
<accession>D9WU21</accession>
<dbReference type="Proteomes" id="UP000003963">
    <property type="component" value="Unassembled WGS sequence"/>
</dbReference>
<dbReference type="NCBIfam" id="TIGR03083">
    <property type="entry name" value="maleylpyruvate isomerase family mycothiol-dependent enzyme"/>
    <property type="match status" value="1"/>
</dbReference>
<feature type="region of interest" description="Disordered" evidence="1">
    <location>
        <begin position="238"/>
        <end position="261"/>
    </location>
</feature>
<organism evidence="3 4">
    <name type="scientific">Streptomyces himastatinicus ATCC 53653</name>
    <dbReference type="NCBI Taxonomy" id="457427"/>
    <lineage>
        <taxon>Bacteria</taxon>
        <taxon>Bacillati</taxon>
        <taxon>Actinomycetota</taxon>
        <taxon>Actinomycetes</taxon>
        <taxon>Kitasatosporales</taxon>
        <taxon>Streptomycetaceae</taxon>
        <taxon>Streptomyces</taxon>
        <taxon>Streptomyces violaceusniger group</taxon>
    </lineage>
</organism>
<protein>
    <recommendedName>
        <fullName evidence="2">Mycothiol-dependent maleylpyruvate isomerase metal-binding domain-containing protein</fullName>
    </recommendedName>
</protein>
<dbReference type="Gene3D" id="1.20.120.450">
    <property type="entry name" value="dinb family like domain"/>
    <property type="match status" value="1"/>
</dbReference>
<dbReference type="SUPFAM" id="SSF109854">
    <property type="entry name" value="DinB/YfiT-like putative metalloenzymes"/>
    <property type="match status" value="1"/>
</dbReference>
<proteinExistence type="predicted"/>
<dbReference type="InterPro" id="IPR017517">
    <property type="entry name" value="Maleyloyr_isom"/>
</dbReference>
<dbReference type="STRING" id="457427.SSOG_01981"/>
<keyword evidence="4" id="KW-1185">Reference proteome</keyword>
<dbReference type="HOGENOM" id="CLU_077935_0_0_11"/>
<dbReference type="AlphaFoldDB" id="D9WU21"/>